<reference evidence="1" key="1">
    <citation type="submission" date="2014-05" db="EMBL/GenBank/DDBJ databases">
        <title>Complete genome sequence of Enterococcus faecalis bacteriophage ECP3.</title>
        <authorList>
            <person name="Kang H.-Y."/>
            <person name="Kim S."/>
            <person name="Kim J."/>
        </authorList>
    </citation>
    <scope>NUCLEOTIDE SEQUENCE [LARGE SCALE GENOMIC DNA]</scope>
    <source>
        <strain evidence="1">ECP3</strain>
    </source>
</reference>
<name>A0A096XSU1_9CAUD</name>
<accession>A0A096XSU1</accession>
<dbReference type="GeneID" id="24628067"/>
<dbReference type="RefSeq" id="YP_009147019.1">
    <property type="nucleotide sequence ID" value="NC_027335.2"/>
</dbReference>
<evidence type="ECO:0000313" key="1">
    <source>
        <dbReference type="EMBL" id="AII28378.1"/>
    </source>
</evidence>
<keyword evidence="2" id="KW-1185">Reference proteome</keyword>
<sequence length="90" mass="10305">MENEKLESYFMKEIAPILDEIEMSEELIKGMENNNPSDMITVSFSKEEVDILLAMLDLEVPRLDSGSELFSPNLVREAKLQLIKNKLTSK</sequence>
<dbReference type="Proteomes" id="UP000030157">
    <property type="component" value="Segment"/>
</dbReference>
<evidence type="ECO:0000313" key="2">
    <source>
        <dbReference type="Proteomes" id="UP000030157"/>
    </source>
</evidence>
<proteinExistence type="predicted"/>
<organism evidence="1 2">
    <name type="scientific">Enterococcus phage ECP3</name>
    <dbReference type="NCBI Taxonomy" id="1498168"/>
    <lineage>
        <taxon>Viruses</taxon>
        <taxon>Duplodnaviria</taxon>
        <taxon>Heunggongvirae</taxon>
        <taxon>Uroviricota</taxon>
        <taxon>Caudoviricetes</taxon>
        <taxon>Herelleviridae</taxon>
        <taxon>Brockvirinae</taxon>
        <taxon>Kochikohdavirus</taxon>
        <taxon>Kochikohdavirus ECP3</taxon>
    </lineage>
</organism>
<dbReference type="EMBL" id="KJ801817">
    <property type="protein sequence ID" value="AII28378.1"/>
    <property type="molecule type" value="Genomic_DNA"/>
</dbReference>
<protein>
    <submittedName>
        <fullName evidence="1">Uncharacterized protein</fullName>
    </submittedName>
</protein>